<dbReference type="Proteomes" id="UP000746471">
    <property type="component" value="Unassembled WGS sequence"/>
</dbReference>
<reference evidence="2 3" key="1">
    <citation type="submission" date="2021-05" db="EMBL/GenBank/DDBJ databases">
        <title>Fusibacter ferrireducens sp. nov., an anaerobic, sulfur- and Fe-reducing bacterium isolated from the mangrove sediment.</title>
        <authorList>
            <person name="Qiu D."/>
        </authorList>
    </citation>
    <scope>NUCLEOTIDE SEQUENCE [LARGE SCALE GENOMIC DNA]</scope>
    <source>
        <strain evidence="2 3">DSM 12116</strain>
    </source>
</reference>
<dbReference type="EMBL" id="JAHBCL010000011">
    <property type="protein sequence ID" value="MBS7526548.1"/>
    <property type="molecule type" value="Genomic_DNA"/>
</dbReference>
<keyword evidence="3" id="KW-1185">Reference proteome</keyword>
<evidence type="ECO:0000313" key="2">
    <source>
        <dbReference type="EMBL" id="MBS7526548.1"/>
    </source>
</evidence>
<organism evidence="2 3">
    <name type="scientific">Fusibacter paucivorans</name>
    <dbReference type="NCBI Taxonomy" id="76009"/>
    <lineage>
        <taxon>Bacteria</taxon>
        <taxon>Bacillati</taxon>
        <taxon>Bacillota</taxon>
        <taxon>Clostridia</taxon>
        <taxon>Eubacteriales</taxon>
        <taxon>Eubacteriales Family XII. Incertae Sedis</taxon>
        <taxon>Fusibacter</taxon>
    </lineage>
</organism>
<protein>
    <recommendedName>
        <fullName evidence="4">Flp pilus assembly protein TadB</fullName>
    </recommendedName>
</protein>
<keyword evidence="1" id="KW-0812">Transmembrane</keyword>
<evidence type="ECO:0000313" key="3">
    <source>
        <dbReference type="Proteomes" id="UP000746471"/>
    </source>
</evidence>
<keyword evidence="1" id="KW-0472">Membrane</keyword>
<feature type="transmembrane region" description="Helical" evidence="1">
    <location>
        <begin position="100"/>
        <end position="118"/>
    </location>
</feature>
<gene>
    <name evidence="2" type="ORF">KHM83_07660</name>
</gene>
<keyword evidence="1" id="KW-1133">Transmembrane helix</keyword>
<accession>A0ABS5PNA3</accession>
<feature type="transmembrane region" description="Helical" evidence="1">
    <location>
        <begin position="6"/>
        <end position="24"/>
    </location>
</feature>
<proteinExistence type="predicted"/>
<evidence type="ECO:0000256" key="1">
    <source>
        <dbReference type="SAM" id="Phobius"/>
    </source>
</evidence>
<feature type="transmembrane region" description="Helical" evidence="1">
    <location>
        <begin position="242"/>
        <end position="259"/>
    </location>
</feature>
<evidence type="ECO:0008006" key="4">
    <source>
        <dbReference type="Google" id="ProtNLM"/>
    </source>
</evidence>
<name>A0ABS5PNA3_9FIRM</name>
<dbReference type="RefSeq" id="WP_213236410.1">
    <property type="nucleotide sequence ID" value="NZ_JAHBCL010000011.1"/>
</dbReference>
<comment type="caution">
    <text evidence="2">The sequence shown here is derived from an EMBL/GenBank/DDBJ whole genome shotgun (WGS) entry which is preliminary data.</text>
</comment>
<feature type="transmembrane region" description="Helical" evidence="1">
    <location>
        <begin position="274"/>
        <end position="294"/>
    </location>
</feature>
<feature type="transmembrane region" description="Helical" evidence="1">
    <location>
        <begin position="75"/>
        <end position="94"/>
    </location>
</feature>
<sequence>MMIVNSLLFVANALWLIAVGWIVVDLGDEKVQYDYHLQYHSIKWHQKYIHKLIEGLQLEILFGTKAAYAIQEGIGYLYAALLALVLALLASWHAPLFTSGIALAAWLILPVIIIEFLIQKVSDGVDQSLLGLLQSIHAGLLQTGDIISALKYAETLVKDRYLIRLLNRFNYSIQKGLSPEIAFEQLRQGAHHDYFAYVILNIEQVYQRRGDVISIIQALQVEHTAIQIELNKRQIELKREKMMVTICMCVFLGVIIEVIREESYIWLFYHQHTLAGYVFAVTVFAVILTLFVLIKGDQLKY</sequence>